<reference evidence="1" key="1">
    <citation type="journal article" date="2016" name="Front. Microbiol.">
        <title>Genome Sequence of the Piezophilic, Mesophilic Sulfate-Reducing Bacterium Desulfovibrio indicus J2T.</title>
        <authorList>
            <person name="Cao J."/>
            <person name="Maignien L."/>
            <person name="Shao Z."/>
            <person name="Alain K."/>
            <person name="Jebbar M."/>
        </authorList>
    </citation>
    <scope>NUCLEOTIDE SEQUENCE</scope>
    <source>
        <strain evidence="1">DSM 16372</strain>
    </source>
</reference>
<dbReference type="AlphaFoldDB" id="A0AAV4ZRQ0"/>
<evidence type="ECO:0000313" key="1">
    <source>
        <dbReference type="EMBL" id="GJD91162.1"/>
    </source>
</evidence>
<protein>
    <submittedName>
        <fullName evidence="1">Uncharacterized protein</fullName>
    </submittedName>
</protein>
<gene>
    <name evidence="1" type="ORF">BHAOGJBA_4710</name>
</gene>
<evidence type="ECO:0000313" key="2">
    <source>
        <dbReference type="Proteomes" id="UP001055247"/>
    </source>
</evidence>
<reference evidence="1" key="2">
    <citation type="submission" date="2021-08" db="EMBL/GenBank/DDBJ databases">
        <authorList>
            <person name="Tani A."/>
            <person name="Ola A."/>
            <person name="Ogura Y."/>
            <person name="Katsura K."/>
            <person name="Hayashi T."/>
        </authorList>
    </citation>
    <scope>NUCLEOTIDE SEQUENCE</scope>
    <source>
        <strain evidence="1">DSM 16372</strain>
    </source>
</reference>
<dbReference type="Proteomes" id="UP001055247">
    <property type="component" value="Unassembled WGS sequence"/>
</dbReference>
<organism evidence="1 2">
    <name type="scientific">Methylobacterium hispanicum</name>
    <dbReference type="NCBI Taxonomy" id="270350"/>
    <lineage>
        <taxon>Bacteria</taxon>
        <taxon>Pseudomonadati</taxon>
        <taxon>Pseudomonadota</taxon>
        <taxon>Alphaproteobacteria</taxon>
        <taxon>Hyphomicrobiales</taxon>
        <taxon>Methylobacteriaceae</taxon>
        <taxon>Methylobacterium</taxon>
    </lineage>
</organism>
<dbReference type="EMBL" id="BPQO01000024">
    <property type="protein sequence ID" value="GJD91162.1"/>
    <property type="molecule type" value="Genomic_DNA"/>
</dbReference>
<accession>A0AAV4ZRQ0</accession>
<name>A0AAV4ZRQ0_9HYPH</name>
<sequence length="187" mass="19737">MKGFLAALGRMLAAMGRITLVPVIEGGRLVWRTVRAVLAPHDPIAEAEAAFEAEAAEPTPAAPPTFDALSVSEQWGLAAAEHLYPSVDSEIPPGILDRAAAAYLDGLSPQDRNKLLMNGPRYIGEHLLGERVLQGLPKPLSPSEFAALEGQRAAAAAQAARAEMEKGALIRAIFDDILDEGPPAFPA</sequence>
<comment type="caution">
    <text evidence="1">The sequence shown here is derived from an EMBL/GenBank/DDBJ whole genome shotgun (WGS) entry which is preliminary data.</text>
</comment>
<keyword evidence="2" id="KW-1185">Reference proteome</keyword>
<dbReference type="RefSeq" id="WP_238231344.1">
    <property type="nucleotide sequence ID" value="NZ_BPQO01000024.1"/>
</dbReference>
<proteinExistence type="predicted"/>